<dbReference type="EMBL" id="JLXW01000001">
    <property type="protein sequence ID" value="KBZ69555.1"/>
    <property type="molecule type" value="Genomic_DNA"/>
</dbReference>
<name>A0A051UKH3_9MYCO</name>
<dbReference type="AlphaFoldDB" id="A0A051UKH3"/>
<accession>A0A051UKH3</accession>
<gene>
    <name evidence="1" type="ORF">K875_00273</name>
</gene>
<reference evidence="1 2" key="1">
    <citation type="submission" date="2014-04" db="EMBL/GenBank/DDBJ databases">
        <title>The Genome Sequence of Mycobacterium tuberculosis TKK-01-0051.</title>
        <authorList>
            <consortium name="The Broad Institute Genomics Platform"/>
            <consortium name="The Broad Institute Genome Sequencing Center for Infectious Disease"/>
            <person name="Earl A.M."/>
            <person name="Cohen K."/>
            <person name="Pym A."/>
            <person name="Bishai W."/>
            <person name="Maharaj K."/>
            <person name="Desjardins C."/>
            <person name="Abeel T."/>
            <person name="Young S."/>
            <person name="Zeng Q."/>
            <person name="Gargeya S."/>
            <person name="Abouelleil A."/>
            <person name="Alvarado L."/>
            <person name="Chapman S.B."/>
            <person name="Gainer-Dewar J."/>
            <person name="Goldberg J."/>
            <person name="Griggs A."/>
            <person name="Gujja S."/>
            <person name="Hansen M."/>
            <person name="Howarth C."/>
            <person name="Imamovic A."/>
            <person name="Larimer J."/>
            <person name="Murphy C."/>
            <person name="Naylor J."/>
            <person name="Pearson M."/>
            <person name="Poon T.W."/>
            <person name="Priest M."/>
            <person name="Roberts A."/>
            <person name="Saif S."/>
            <person name="Shea T."/>
            <person name="Sykes S."/>
            <person name="Wortman J."/>
            <person name="Nusbaum C."/>
            <person name="Birren B."/>
        </authorList>
    </citation>
    <scope>NUCLEOTIDE SEQUENCE [LARGE SCALE GENOMIC DNA]</scope>
    <source>
        <strain evidence="1 2">TKK-01-0051</strain>
    </source>
</reference>
<keyword evidence="2" id="KW-1185">Reference proteome</keyword>
<sequence length="52" mass="5933">MITQAIHNGAGHWGALRNFRPVEADPADWAEQQQSVPLLEDEYPHARDHVAW</sequence>
<protein>
    <submittedName>
        <fullName evidence="1">Uncharacterized protein</fullName>
    </submittedName>
</protein>
<evidence type="ECO:0000313" key="1">
    <source>
        <dbReference type="EMBL" id="KBZ69555.1"/>
    </source>
</evidence>
<dbReference type="RefSeq" id="WP_199778383.1">
    <property type="nucleotide sequence ID" value="NZ_KK328284.1"/>
</dbReference>
<comment type="caution">
    <text evidence="1">The sequence shown here is derived from an EMBL/GenBank/DDBJ whole genome shotgun (WGS) entry which is preliminary data.</text>
</comment>
<dbReference type="PATRIC" id="fig|1324261.3.peg.282"/>
<dbReference type="HOGENOM" id="CLU_207880_0_0_11"/>
<organism evidence="1 2">
    <name type="scientific">Mycobacterium [tuberculosis] TKK-01-0051</name>
    <dbReference type="NCBI Taxonomy" id="1324261"/>
    <lineage>
        <taxon>Bacteria</taxon>
        <taxon>Bacillati</taxon>
        <taxon>Actinomycetota</taxon>
        <taxon>Actinomycetes</taxon>
        <taxon>Mycobacteriales</taxon>
        <taxon>Mycobacteriaceae</taxon>
        <taxon>Mycobacterium</taxon>
        <taxon>Mycobacterium avium complex (MAC)</taxon>
    </lineage>
</organism>
<evidence type="ECO:0000313" key="2">
    <source>
        <dbReference type="Proteomes" id="UP000025947"/>
    </source>
</evidence>
<dbReference type="Proteomes" id="UP000025947">
    <property type="component" value="Unassembled WGS sequence"/>
</dbReference>
<proteinExistence type="predicted"/>